<gene>
    <name evidence="1" type="ORF">Focb16_v012837</name>
</gene>
<evidence type="ECO:0000313" key="1">
    <source>
        <dbReference type="EMBL" id="TVY72107.1"/>
    </source>
</evidence>
<comment type="caution">
    <text evidence="1">The sequence shown here is derived from an EMBL/GenBank/DDBJ whole genome shotgun (WGS) entry which is preliminary data.</text>
</comment>
<sequence length="162" mass="18524">MWLYQDCLDMLEEVSLAYFVKLPTRLGSSQRYFVVATMGPAFWERYDNAWARLMKGASLKLVIHDTGEPVEQKWHARPAGSMVRSRSTTYCYTSDVERHRASFCLLLRINPSSLPWKSLSLRCQGVTVGTLHIFLLASVFEQTDIHGQGFDFLEDPITLTSL</sequence>
<reference evidence="1 2" key="1">
    <citation type="journal article" date="2019" name="Microbiol. Resour. Announc.">
        <title>High-quality draft genome sequence of Fusarium oxysporum f. sp. cubense strain 160527, a causal agent of Panama disease.</title>
        <authorList>
            <person name="Asai S."/>
            <person name="Ayukawa Y."/>
            <person name="Gan P."/>
            <person name="Masuda S."/>
            <person name="Komatsu K."/>
            <person name="Shirasu K."/>
            <person name="Arie T."/>
        </authorList>
    </citation>
    <scope>NUCLEOTIDE SEQUENCE [LARGE SCALE GENOMIC DNA]</scope>
    <source>
        <strain evidence="1 2">160527</strain>
    </source>
</reference>
<name>A0A559LEC4_FUSOC</name>
<dbReference type="Proteomes" id="UP000320707">
    <property type="component" value="Unassembled WGS sequence"/>
</dbReference>
<evidence type="ECO:0000313" key="2">
    <source>
        <dbReference type="Proteomes" id="UP000320707"/>
    </source>
</evidence>
<proteinExistence type="predicted"/>
<dbReference type="EMBL" id="SRMI01000004">
    <property type="protein sequence ID" value="TVY72107.1"/>
    <property type="molecule type" value="Genomic_DNA"/>
</dbReference>
<organism evidence="1 2">
    <name type="scientific">Fusarium oxysporum f. sp. cubense</name>
    <dbReference type="NCBI Taxonomy" id="61366"/>
    <lineage>
        <taxon>Eukaryota</taxon>
        <taxon>Fungi</taxon>
        <taxon>Dikarya</taxon>
        <taxon>Ascomycota</taxon>
        <taxon>Pezizomycotina</taxon>
        <taxon>Sordariomycetes</taxon>
        <taxon>Hypocreomycetidae</taxon>
        <taxon>Hypocreales</taxon>
        <taxon>Nectriaceae</taxon>
        <taxon>Fusarium</taxon>
        <taxon>Fusarium oxysporum species complex</taxon>
    </lineage>
</organism>
<dbReference type="AlphaFoldDB" id="A0A559LEC4"/>
<protein>
    <submittedName>
        <fullName evidence="1">Uncharacterized protein</fullName>
    </submittedName>
</protein>
<accession>A0A559LEC4</accession>